<evidence type="ECO:0000313" key="2">
    <source>
        <dbReference type="Proteomes" id="UP000249363"/>
    </source>
</evidence>
<proteinExistence type="predicted"/>
<dbReference type="AlphaFoldDB" id="A0A364KNL1"/>
<dbReference type="EMBL" id="MIKG01000001">
    <property type="protein sequence ID" value="RAO65134.1"/>
    <property type="molecule type" value="Genomic_DNA"/>
</dbReference>
<sequence length="148" mass="17159">MPAFVDSAKKNETSASNYTRHLTSIWIAVLPTTFNFFGPIFSEDTFMTAFNDPNTILDAKLPWTIWGATTEVANFIHNTELRRLPMIRTQAVRHELNQEPRLFGAIFTYRQLKLRYIAHSRAVDDAPITREHQSEVLSEARFCYCEYP</sequence>
<organism evidence="1 2">
    <name type="scientific">Talaromyces amestolkiae</name>
    <dbReference type="NCBI Taxonomy" id="1196081"/>
    <lineage>
        <taxon>Eukaryota</taxon>
        <taxon>Fungi</taxon>
        <taxon>Dikarya</taxon>
        <taxon>Ascomycota</taxon>
        <taxon>Pezizomycotina</taxon>
        <taxon>Eurotiomycetes</taxon>
        <taxon>Eurotiomycetidae</taxon>
        <taxon>Eurotiales</taxon>
        <taxon>Trichocomaceae</taxon>
        <taxon>Talaromyces</taxon>
        <taxon>Talaromyces sect. Talaromyces</taxon>
    </lineage>
</organism>
<reference evidence="1 2" key="1">
    <citation type="journal article" date="2017" name="Biotechnol. Biofuels">
        <title>Differential beta-glucosidase expression as a function of carbon source availability in Talaromyces amestolkiae: a genomic and proteomic approach.</title>
        <authorList>
            <person name="de Eugenio L.I."/>
            <person name="Mendez-Liter J.A."/>
            <person name="Nieto-Dominguez M."/>
            <person name="Alonso L."/>
            <person name="Gil-Munoz J."/>
            <person name="Barriuso J."/>
            <person name="Prieto A."/>
            <person name="Martinez M.J."/>
        </authorList>
    </citation>
    <scope>NUCLEOTIDE SEQUENCE [LARGE SCALE GENOMIC DNA]</scope>
    <source>
        <strain evidence="1 2">CIB</strain>
    </source>
</reference>
<protein>
    <submittedName>
        <fullName evidence="1">Uncharacterized protein</fullName>
    </submittedName>
</protein>
<keyword evidence="2" id="KW-1185">Reference proteome</keyword>
<evidence type="ECO:0000313" key="1">
    <source>
        <dbReference type="EMBL" id="RAO65134.1"/>
    </source>
</evidence>
<gene>
    <name evidence="1" type="ORF">BHQ10_001146</name>
</gene>
<dbReference type="OrthoDB" id="10462102at2759"/>
<accession>A0A364KNL1</accession>
<name>A0A364KNL1_TALAM</name>
<comment type="caution">
    <text evidence="1">The sequence shown here is derived from an EMBL/GenBank/DDBJ whole genome shotgun (WGS) entry which is preliminary data.</text>
</comment>
<dbReference type="RefSeq" id="XP_040729651.1">
    <property type="nucleotide sequence ID" value="XM_040873150.1"/>
</dbReference>
<dbReference type="GeneID" id="63790363"/>
<dbReference type="Proteomes" id="UP000249363">
    <property type="component" value="Unassembled WGS sequence"/>
</dbReference>